<feature type="signal peptide" evidence="1">
    <location>
        <begin position="1"/>
        <end position="26"/>
    </location>
</feature>
<proteinExistence type="predicted"/>
<dbReference type="AlphaFoldDB" id="A0A2M4DMM6"/>
<evidence type="ECO:0000313" key="2">
    <source>
        <dbReference type="EMBL" id="MBW78820.1"/>
    </source>
</evidence>
<dbReference type="EMBL" id="GGFL01014642">
    <property type="protein sequence ID" value="MBW78820.1"/>
    <property type="molecule type" value="Transcribed_RNA"/>
</dbReference>
<feature type="chain" id="PRO_5014766518" evidence="1">
    <location>
        <begin position="27"/>
        <end position="77"/>
    </location>
</feature>
<organism evidence="2">
    <name type="scientific">Anopheles darlingi</name>
    <name type="common">Mosquito</name>
    <dbReference type="NCBI Taxonomy" id="43151"/>
    <lineage>
        <taxon>Eukaryota</taxon>
        <taxon>Metazoa</taxon>
        <taxon>Ecdysozoa</taxon>
        <taxon>Arthropoda</taxon>
        <taxon>Hexapoda</taxon>
        <taxon>Insecta</taxon>
        <taxon>Pterygota</taxon>
        <taxon>Neoptera</taxon>
        <taxon>Endopterygota</taxon>
        <taxon>Diptera</taxon>
        <taxon>Nematocera</taxon>
        <taxon>Culicoidea</taxon>
        <taxon>Culicidae</taxon>
        <taxon>Anophelinae</taxon>
        <taxon>Anopheles</taxon>
    </lineage>
</organism>
<reference evidence="2" key="1">
    <citation type="submission" date="2018-01" db="EMBL/GenBank/DDBJ databases">
        <title>An insight into the sialome of Amazonian anophelines.</title>
        <authorList>
            <person name="Ribeiro J.M."/>
            <person name="Scarpassa V."/>
            <person name="Calvo E."/>
        </authorList>
    </citation>
    <scope>NUCLEOTIDE SEQUENCE</scope>
</reference>
<sequence length="77" mass="8721">MFHLYVSSPSLSFSVFLILFPWLSLARIATSASPSIQGDITIRIDAEFATDQRFDQGKFHLIPQLCETHSQIVSHKQ</sequence>
<protein>
    <submittedName>
        <fullName evidence="2">Putative secreted protein</fullName>
    </submittedName>
</protein>
<name>A0A2M4DMM6_ANODA</name>
<keyword evidence="1" id="KW-0732">Signal</keyword>
<evidence type="ECO:0000256" key="1">
    <source>
        <dbReference type="SAM" id="SignalP"/>
    </source>
</evidence>
<accession>A0A2M4DMM6</accession>